<dbReference type="Gene3D" id="1.10.530.10">
    <property type="match status" value="1"/>
</dbReference>
<name>A0A645FNT5_9ZZZZ</name>
<gene>
    <name evidence="1" type="ORF">SDC9_161189</name>
</gene>
<protein>
    <recommendedName>
        <fullName evidence="2">Transglycosylase SLT domain-containing protein</fullName>
    </recommendedName>
</protein>
<comment type="caution">
    <text evidence="1">The sequence shown here is derived from an EMBL/GenBank/DDBJ whole genome shotgun (WGS) entry which is preliminary data.</text>
</comment>
<accession>A0A645FNT5</accession>
<sequence length="115" mass="13615">MGNFESRFEDKDYEKNTNNGILRFSDESSIKLANELKINNFKPSDLTNNKTSLKLGAYYLSKFKDQGLSKMVQEWNVRNKVEDSIDRRAYAKEYYVPKIEKNIKIFKILYPELNM</sequence>
<dbReference type="EMBL" id="VSSQ01060418">
    <property type="protein sequence ID" value="MPN13863.1"/>
    <property type="molecule type" value="Genomic_DNA"/>
</dbReference>
<evidence type="ECO:0008006" key="2">
    <source>
        <dbReference type="Google" id="ProtNLM"/>
    </source>
</evidence>
<dbReference type="AlphaFoldDB" id="A0A645FNT5"/>
<proteinExistence type="predicted"/>
<evidence type="ECO:0000313" key="1">
    <source>
        <dbReference type="EMBL" id="MPN13863.1"/>
    </source>
</evidence>
<reference evidence="1" key="1">
    <citation type="submission" date="2019-08" db="EMBL/GenBank/DDBJ databases">
        <authorList>
            <person name="Kucharzyk K."/>
            <person name="Murdoch R.W."/>
            <person name="Higgins S."/>
            <person name="Loffler F."/>
        </authorList>
    </citation>
    <scope>NUCLEOTIDE SEQUENCE</scope>
</reference>
<organism evidence="1">
    <name type="scientific">bioreactor metagenome</name>
    <dbReference type="NCBI Taxonomy" id="1076179"/>
    <lineage>
        <taxon>unclassified sequences</taxon>
        <taxon>metagenomes</taxon>
        <taxon>ecological metagenomes</taxon>
    </lineage>
</organism>